<name>A0A8S1K0R9_PARPR</name>
<dbReference type="GO" id="GO:0000228">
    <property type="term" value="C:nuclear chromosome"/>
    <property type="evidence" value="ECO:0007669"/>
    <property type="project" value="InterPro"/>
</dbReference>
<keyword evidence="2" id="KW-1185">Reference proteome</keyword>
<proteinExistence type="predicted"/>
<gene>
    <name evidence="1" type="ORF">PPRIM_AZ9-3.1.T0130082</name>
</gene>
<reference evidence="1" key="1">
    <citation type="submission" date="2021-01" db="EMBL/GenBank/DDBJ databases">
        <authorList>
            <consortium name="Genoscope - CEA"/>
            <person name="William W."/>
        </authorList>
    </citation>
    <scope>NUCLEOTIDE SEQUENCE</scope>
</reference>
<dbReference type="EMBL" id="CAJJDM010000010">
    <property type="protein sequence ID" value="CAD8048794.1"/>
    <property type="molecule type" value="Genomic_DNA"/>
</dbReference>
<evidence type="ECO:0000313" key="2">
    <source>
        <dbReference type="Proteomes" id="UP000688137"/>
    </source>
</evidence>
<accession>A0A8S1K0R9</accession>
<comment type="caution">
    <text evidence="1">The sequence shown here is derived from an EMBL/GenBank/DDBJ whole genome shotgun (WGS) entry which is preliminary data.</text>
</comment>
<dbReference type="Pfam" id="PF04855">
    <property type="entry name" value="SNF5"/>
    <property type="match status" value="1"/>
</dbReference>
<organism evidence="1 2">
    <name type="scientific">Paramecium primaurelia</name>
    <dbReference type="NCBI Taxonomy" id="5886"/>
    <lineage>
        <taxon>Eukaryota</taxon>
        <taxon>Sar</taxon>
        <taxon>Alveolata</taxon>
        <taxon>Ciliophora</taxon>
        <taxon>Intramacronucleata</taxon>
        <taxon>Oligohymenophorea</taxon>
        <taxon>Peniculida</taxon>
        <taxon>Parameciidae</taxon>
        <taxon>Paramecium</taxon>
    </lineage>
</organism>
<dbReference type="InterPro" id="IPR006939">
    <property type="entry name" value="SNF5"/>
</dbReference>
<protein>
    <submittedName>
        <fullName evidence="1">Uncharacterized protein</fullName>
    </submittedName>
</protein>
<evidence type="ECO:0000313" key="1">
    <source>
        <dbReference type="EMBL" id="CAD8048794.1"/>
    </source>
</evidence>
<dbReference type="GO" id="GO:0006338">
    <property type="term" value="P:chromatin remodeling"/>
    <property type="evidence" value="ECO:0007669"/>
    <property type="project" value="InterPro"/>
</dbReference>
<sequence>MQNTKLSESITQLDCIKKKIHKIKTQNEKLQNNIKLCPYPPGMQIMAQNLYPIKLSIPLSSLNIKETILEEQILWDFEDNYSDEQLYRNLFVIIIDLLEEKYPKKVIKLTAIEAHKIIEDCKFQVKQAIEDHKKYKHIQDILAFEQFIDKNDSMINLQINTSKIKEIIQWDLENAFNYIDEFVQAYCYENKLDKENFILIGNQIREQIQKAYEKRFCIAQKLLLDDQVEFKQKLISYLDYPSFESYQPIRDLPQNNDLYMFFKKNIEFLPPELQTLYGQKPHIKQILELGVDQDDTKKFEKDLNQKSKYLDPTILLDIINKTKQN</sequence>
<dbReference type="Proteomes" id="UP000688137">
    <property type="component" value="Unassembled WGS sequence"/>
</dbReference>
<dbReference type="OMA" id="DINMFFK"/>
<dbReference type="AlphaFoldDB" id="A0A8S1K0R9"/>